<accession>A0A450ZCD9</accession>
<sequence length="324" mass="37389">MGGPAAFKLIPLTVSKRQDTEMNVPLFTTSHGVLYSADCLDILERMRSGVIDTIFADPPFNIGKDYKNGHNDNVPQNEYLKWCRSWILECCRILKPGGTFFLYAIPKLAIQFANIMTEELTFRHWIALTMKGTYPRGNRLYPAHYALLYYTRGTPRVFNKLRLPIPVCRHCGKEIHDYGGHRNKMNPAGVNLTDFWTDTSPNRHKRFKIRPGVNELKLVIPERAILISTDPGDIVFDPFGGGGSTYQAAEKNHRNWIGTELYDANHIRKRIEKNFPLSAIQEPQFDFEDLFTHENQQPPLLRGIKRVKFADLGWRTSFLNFRKF</sequence>
<dbReference type="Gene3D" id="3.40.50.150">
    <property type="entry name" value="Vaccinia Virus protein VP39"/>
    <property type="match status" value="1"/>
</dbReference>
<evidence type="ECO:0000256" key="2">
    <source>
        <dbReference type="ARBA" id="ARBA00011900"/>
    </source>
</evidence>
<dbReference type="GO" id="GO:0009007">
    <property type="term" value="F:site-specific DNA-methyltransferase (adenine-specific) activity"/>
    <property type="evidence" value="ECO:0007669"/>
    <property type="project" value="UniProtKB-EC"/>
</dbReference>
<proteinExistence type="inferred from homology"/>
<comment type="similarity">
    <text evidence="1">Belongs to the N(4)/N(6)-methyltransferase family.</text>
</comment>
<dbReference type="InterPro" id="IPR029063">
    <property type="entry name" value="SAM-dependent_MTases_sf"/>
</dbReference>
<dbReference type="SUPFAM" id="SSF53335">
    <property type="entry name" value="S-adenosyl-L-methionine-dependent methyltransferases"/>
    <property type="match status" value="1"/>
</dbReference>
<dbReference type="Pfam" id="PF01555">
    <property type="entry name" value="N6_N4_Mtase"/>
    <property type="match status" value="1"/>
</dbReference>
<dbReference type="AlphaFoldDB" id="A0A450ZCD9"/>
<gene>
    <name evidence="8" type="ORF">BECKTC1821F_GA0114240_100199</name>
</gene>
<dbReference type="InterPro" id="IPR002295">
    <property type="entry name" value="N4/N6-MTase_EcoPI_Mod-like"/>
</dbReference>
<dbReference type="GO" id="GO:0008170">
    <property type="term" value="F:N-methyltransferase activity"/>
    <property type="evidence" value="ECO:0007669"/>
    <property type="project" value="InterPro"/>
</dbReference>
<keyword evidence="5" id="KW-0949">S-adenosyl-L-methionine</keyword>
<evidence type="ECO:0000256" key="4">
    <source>
        <dbReference type="ARBA" id="ARBA00022679"/>
    </source>
</evidence>
<dbReference type="GO" id="GO:0032259">
    <property type="term" value="P:methylation"/>
    <property type="evidence" value="ECO:0007669"/>
    <property type="project" value="UniProtKB-KW"/>
</dbReference>
<evidence type="ECO:0000313" key="8">
    <source>
        <dbReference type="EMBL" id="VFK51447.1"/>
    </source>
</evidence>
<organism evidence="8">
    <name type="scientific">Candidatus Kentrum sp. TC</name>
    <dbReference type="NCBI Taxonomy" id="2126339"/>
    <lineage>
        <taxon>Bacteria</taxon>
        <taxon>Pseudomonadati</taxon>
        <taxon>Pseudomonadota</taxon>
        <taxon>Gammaproteobacteria</taxon>
        <taxon>Candidatus Kentrum</taxon>
    </lineage>
</organism>
<dbReference type="InterPro" id="IPR002941">
    <property type="entry name" value="DNA_methylase_N4/N6"/>
</dbReference>
<evidence type="ECO:0000256" key="5">
    <source>
        <dbReference type="ARBA" id="ARBA00022691"/>
    </source>
</evidence>
<dbReference type="PROSITE" id="PS00092">
    <property type="entry name" value="N6_MTASE"/>
    <property type="match status" value="1"/>
</dbReference>
<reference evidence="8" key="1">
    <citation type="submission" date="2019-02" db="EMBL/GenBank/DDBJ databases">
        <authorList>
            <person name="Gruber-Vodicka R. H."/>
            <person name="Seah K. B. B."/>
        </authorList>
    </citation>
    <scope>NUCLEOTIDE SEQUENCE</scope>
    <source>
        <strain evidence="8">BECK_BZ126</strain>
    </source>
</reference>
<keyword evidence="3 8" id="KW-0489">Methyltransferase</keyword>
<feature type="domain" description="DNA methylase N-4/N-6" evidence="7">
    <location>
        <begin position="51"/>
        <end position="262"/>
    </location>
</feature>
<dbReference type="PRINTS" id="PR00506">
    <property type="entry name" value="D21N6MTFRASE"/>
</dbReference>
<evidence type="ECO:0000259" key="7">
    <source>
        <dbReference type="Pfam" id="PF01555"/>
    </source>
</evidence>
<dbReference type="EMBL" id="CAADFW010000001">
    <property type="protein sequence ID" value="VFK51447.1"/>
    <property type="molecule type" value="Genomic_DNA"/>
</dbReference>
<dbReference type="EC" id="2.1.1.72" evidence="2"/>
<protein>
    <recommendedName>
        <fullName evidence="2">site-specific DNA-methyltransferase (adenine-specific)</fullName>
        <ecNumber evidence="2">2.1.1.72</ecNumber>
    </recommendedName>
</protein>
<dbReference type="InterPro" id="IPR002052">
    <property type="entry name" value="DNA_methylase_N6_adenine_CS"/>
</dbReference>
<name>A0A450ZCD9_9GAMM</name>
<evidence type="ECO:0000256" key="6">
    <source>
        <dbReference type="ARBA" id="ARBA00047942"/>
    </source>
</evidence>
<keyword evidence="4 8" id="KW-0808">Transferase</keyword>
<dbReference type="GO" id="GO:0003677">
    <property type="term" value="F:DNA binding"/>
    <property type="evidence" value="ECO:0007669"/>
    <property type="project" value="InterPro"/>
</dbReference>
<comment type="catalytic activity">
    <reaction evidence="6">
        <text>a 2'-deoxyadenosine in DNA + S-adenosyl-L-methionine = an N(6)-methyl-2'-deoxyadenosine in DNA + S-adenosyl-L-homocysteine + H(+)</text>
        <dbReference type="Rhea" id="RHEA:15197"/>
        <dbReference type="Rhea" id="RHEA-COMP:12418"/>
        <dbReference type="Rhea" id="RHEA-COMP:12419"/>
        <dbReference type="ChEBI" id="CHEBI:15378"/>
        <dbReference type="ChEBI" id="CHEBI:57856"/>
        <dbReference type="ChEBI" id="CHEBI:59789"/>
        <dbReference type="ChEBI" id="CHEBI:90615"/>
        <dbReference type="ChEBI" id="CHEBI:90616"/>
        <dbReference type="EC" id="2.1.1.72"/>
    </reaction>
</comment>
<evidence type="ECO:0000256" key="1">
    <source>
        <dbReference type="ARBA" id="ARBA00006594"/>
    </source>
</evidence>
<evidence type="ECO:0000256" key="3">
    <source>
        <dbReference type="ARBA" id="ARBA00022603"/>
    </source>
</evidence>